<evidence type="ECO:0000256" key="1">
    <source>
        <dbReference type="SAM" id="SignalP"/>
    </source>
</evidence>
<organism evidence="2 3">
    <name type="scientific">Flavobacterium macrobrachii</name>
    <dbReference type="NCBI Taxonomy" id="591204"/>
    <lineage>
        <taxon>Bacteria</taxon>
        <taxon>Pseudomonadati</taxon>
        <taxon>Bacteroidota</taxon>
        <taxon>Flavobacteriia</taxon>
        <taxon>Flavobacteriales</taxon>
        <taxon>Flavobacteriaceae</taxon>
        <taxon>Flavobacterium</taxon>
    </lineage>
</organism>
<protein>
    <recommendedName>
        <fullName evidence="4">Lipoprotein</fullName>
    </recommendedName>
</protein>
<sequence>MKQLVLLFLVLLLVACNNTKSKEKKQFKSTADSIRYTNYVKLVNYKNNTHTASYIVVNVKNLNTNEIKEICTYPDFLYGALRRENKKHDDEILLEDIKRYTEILLQNKERYFEFKDTAALNNIGFNSYSKNDLAEFKNRIKFDSLVKLIAKKEYPTIDFGENHNELNMYAHLLFNKGIMSIHRIPCMFQIIDDNFLIEREKEIEKYSKMKK</sequence>
<dbReference type="PROSITE" id="PS51257">
    <property type="entry name" value="PROKAR_LIPOPROTEIN"/>
    <property type="match status" value="1"/>
</dbReference>
<feature type="signal peptide" evidence="1">
    <location>
        <begin position="1"/>
        <end position="21"/>
    </location>
</feature>
<evidence type="ECO:0000313" key="2">
    <source>
        <dbReference type="EMBL" id="MBM6498898.1"/>
    </source>
</evidence>
<evidence type="ECO:0000313" key="3">
    <source>
        <dbReference type="Proteomes" id="UP000759529"/>
    </source>
</evidence>
<dbReference type="EMBL" id="JACSOD020000459">
    <property type="protein sequence ID" value="MBM6498898.1"/>
    <property type="molecule type" value="Genomic_DNA"/>
</dbReference>
<comment type="caution">
    <text evidence="2">The sequence shown here is derived from an EMBL/GenBank/DDBJ whole genome shotgun (WGS) entry which is preliminary data.</text>
</comment>
<reference evidence="2 3" key="1">
    <citation type="submission" date="2021-02" db="EMBL/GenBank/DDBJ databases">
        <authorList>
            <person name="Jung H.S."/>
            <person name="Chun B.H."/>
            <person name="Jeon C.O."/>
        </authorList>
    </citation>
    <scope>NUCLEOTIDE SEQUENCE [LARGE SCALE GENOMIC DNA]</scope>
    <source>
        <strain evidence="2 3">LMG 25203</strain>
    </source>
</reference>
<name>A0ABS2CV97_9FLAO</name>
<dbReference type="RefSeq" id="WP_187658049.1">
    <property type="nucleotide sequence ID" value="NZ_JACSOD020000459.1"/>
</dbReference>
<evidence type="ECO:0008006" key="4">
    <source>
        <dbReference type="Google" id="ProtNLM"/>
    </source>
</evidence>
<accession>A0ABS2CV97</accession>
<feature type="chain" id="PRO_5045761416" description="Lipoprotein" evidence="1">
    <location>
        <begin position="22"/>
        <end position="211"/>
    </location>
</feature>
<dbReference type="Proteomes" id="UP000759529">
    <property type="component" value="Unassembled WGS sequence"/>
</dbReference>
<keyword evidence="1" id="KW-0732">Signal</keyword>
<proteinExistence type="predicted"/>
<keyword evidence="3" id="KW-1185">Reference proteome</keyword>
<gene>
    <name evidence="2" type="ORF">H9X54_006225</name>
</gene>